<evidence type="ECO:0000313" key="2">
    <source>
        <dbReference type="EMBL" id="CAA9209056.1"/>
    </source>
</evidence>
<protein>
    <submittedName>
        <fullName evidence="2">Uncharacterized protein</fullName>
    </submittedName>
</protein>
<keyword evidence="1" id="KW-0472">Membrane</keyword>
<reference evidence="2" key="1">
    <citation type="submission" date="2020-02" db="EMBL/GenBank/DDBJ databases">
        <authorList>
            <person name="Meier V. D."/>
        </authorList>
    </citation>
    <scope>NUCLEOTIDE SEQUENCE</scope>
    <source>
        <strain evidence="2">AVDCRST_MAG50</strain>
    </source>
</reference>
<dbReference type="AlphaFoldDB" id="A0A6J4H248"/>
<dbReference type="EMBL" id="CADCTF010000001">
    <property type="protein sequence ID" value="CAA9209056.1"/>
    <property type="molecule type" value="Genomic_DNA"/>
</dbReference>
<name>A0A6J4H248_9ACTN</name>
<organism evidence="2">
    <name type="scientific">uncultured Acidimicrobiales bacterium</name>
    <dbReference type="NCBI Taxonomy" id="310071"/>
    <lineage>
        <taxon>Bacteria</taxon>
        <taxon>Bacillati</taxon>
        <taxon>Actinomycetota</taxon>
        <taxon>Acidimicrobiia</taxon>
        <taxon>Acidimicrobiales</taxon>
        <taxon>environmental samples</taxon>
    </lineage>
</organism>
<gene>
    <name evidence="2" type="ORF">AVDCRST_MAG50-887</name>
</gene>
<feature type="transmembrane region" description="Helical" evidence="1">
    <location>
        <begin position="12"/>
        <end position="35"/>
    </location>
</feature>
<evidence type="ECO:0000256" key="1">
    <source>
        <dbReference type="SAM" id="Phobius"/>
    </source>
</evidence>
<accession>A0A6J4H248</accession>
<proteinExistence type="predicted"/>
<keyword evidence="1" id="KW-0812">Transmembrane</keyword>
<keyword evidence="1" id="KW-1133">Transmembrane helix</keyword>
<sequence>MAGALLRARALARVAIVVFAGAAVLVGLTVGFGVLQDATASVR</sequence>